<dbReference type="Gene3D" id="2.30.320.10">
    <property type="entry name" value="YwqG-like"/>
    <property type="match status" value="1"/>
</dbReference>
<evidence type="ECO:0000313" key="2">
    <source>
        <dbReference type="EMBL" id="RMI46901.1"/>
    </source>
</evidence>
<protein>
    <submittedName>
        <fullName evidence="2">DUF1963 domain-containing protein</fullName>
    </submittedName>
</protein>
<gene>
    <name evidence="2" type="ORF">EBO15_06095</name>
</gene>
<accession>A0A3M2MBM3</accession>
<dbReference type="EMBL" id="RFFG01000007">
    <property type="protein sequence ID" value="RMI46901.1"/>
    <property type="molecule type" value="Genomic_DNA"/>
</dbReference>
<feature type="region of interest" description="Disordered" evidence="1">
    <location>
        <begin position="217"/>
        <end position="296"/>
    </location>
</feature>
<evidence type="ECO:0000313" key="3">
    <source>
        <dbReference type="Proteomes" id="UP000282674"/>
    </source>
</evidence>
<organism evidence="2 3">
    <name type="scientific">Actinomadura harenae</name>
    <dbReference type="NCBI Taxonomy" id="2483351"/>
    <lineage>
        <taxon>Bacteria</taxon>
        <taxon>Bacillati</taxon>
        <taxon>Actinomycetota</taxon>
        <taxon>Actinomycetes</taxon>
        <taxon>Streptosporangiales</taxon>
        <taxon>Thermomonosporaceae</taxon>
        <taxon>Actinomadura</taxon>
    </lineage>
</organism>
<dbReference type="AlphaFoldDB" id="A0A3M2MBM3"/>
<feature type="compositionally biased region" description="Basic residues" evidence="1">
    <location>
        <begin position="258"/>
        <end position="267"/>
    </location>
</feature>
<dbReference type="InterPro" id="IPR035948">
    <property type="entry name" value="YwqG-like_sf"/>
</dbReference>
<name>A0A3M2MBM3_9ACTN</name>
<dbReference type="InterPro" id="IPR015315">
    <property type="entry name" value="DUF1963"/>
</dbReference>
<evidence type="ECO:0000256" key="1">
    <source>
        <dbReference type="SAM" id="MobiDB-lite"/>
    </source>
</evidence>
<dbReference type="Proteomes" id="UP000282674">
    <property type="component" value="Unassembled WGS sequence"/>
</dbReference>
<comment type="caution">
    <text evidence="2">The sequence shown here is derived from an EMBL/GenBank/DDBJ whole genome shotgun (WGS) entry which is preliminary data.</text>
</comment>
<dbReference type="Pfam" id="PF09234">
    <property type="entry name" value="DUF1963"/>
    <property type="match status" value="1"/>
</dbReference>
<keyword evidence="3" id="KW-1185">Reference proteome</keyword>
<proteinExistence type="predicted"/>
<feature type="compositionally biased region" description="Basic and acidic residues" evidence="1">
    <location>
        <begin position="242"/>
        <end position="257"/>
    </location>
</feature>
<dbReference type="SUPFAM" id="SSF103032">
    <property type="entry name" value="Hypothetical protein YwqG"/>
    <property type="match status" value="1"/>
</dbReference>
<sequence length="462" mass="50026">MTGDGRRRAVTLGHMNTELFRRLHPLFSAFLTPETAGILLSLARPALRLVSGGSTVVHLGGRPLLPSGEPWPTTAGRPMDHLGTIDFAGIPRLDGLPTLGHASFYHSGITPSPWDDASGPREAWRVFAHDLKPTEPPVRRPTPVSQSWGVAPFWSLPSPLEPAFDLLEQVRPGTLAPYGVLYEGWLDQVWPEDCPRHQVGGWPVLVEAGRPVGPVGHGVPAADIPDAPPYPDAEATPSTVETEPRSDQVIRLTDHRSAAGKRNRRRSAPSLRDPRQTGFGRIQPRYAASSVPGPSMAATASALSVGNGVCQPTACLPSGAGDDGRSALKPVPPELDRGRFGGDGDPAFLYPRTPRRSVSVLPSNVDSLRLEEVRAAIAAARSTSSESREAFEEEARRASEARKVGTRGLTDRLRELLNARRLILQLDADPRLGWFWGDPGCLMFTIEPDEPLESAWLDRQAL</sequence>
<reference evidence="2 3" key="1">
    <citation type="submission" date="2018-10" db="EMBL/GenBank/DDBJ databases">
        <title>Isolation from soil.</title>
        <authorList>
            <person name="Hu J."/>
        </authorList>
    </citation>
    <scope>NUCLEOTIDE SEQUENCE [LARGE SCALE GENOMIC DNA]</scope>
    <source>
        <strain evidence="2 3">NEAU-Ht49</strain>
    </source>
</reference>